<sequence>MNEHIHTPGDGRGRRLVYVNGNAVDGVVWADTKRGIVRYMPKPYRVKRPGGDEVYTRTLRGHVTVVPMEDGP</sequence>
<dbReference type="RefSeq" id="WP_190426551.1">
    <property type="nucleotide sequence ID" value="NZ_JAAOCA010000051.1"/>
</dbReference>
<name>A0ABR7Z9W0_9PSED</name>
<comment type="caution">
    <text evidence="1">The sequence shown here is derived from an EMBL/GenBank/DDBJ whole genome shotgun (WGS) entry which is preliminary data.</text>
</comment>
<evidence type="ECO:0000313" key="1">
    <source>
        <dbReference type="EMBL" id="MBD1602094.1"/>
    </source>
</evidence>
<dbReference type="Proteomes" id="UP000805841">
    <property type="component" value="Unassembled WGS sequence"/>
</dbReference>
<reference evidence="1 2" key="1">
    <citation type="journal article" date="2020" name="Insects">
        <title>Bacteria Belonging to Pseudomonas typographi sp. nov. from the Bark Beetle Ips typographus Have Genomic Potential to Aid in the Host Ecology.</title>
        <authorList>
            <person name="Peral-Aranega E."/>
            <person name="Saati-Santamaria Z."/>
            <person name="Kolarik M."/>
            <person name="Rivas R."/>
            <person name="Garcia-Fraile P."/>
        </authorList>
    </citation>
    <scope>NUCLEOTIDE SEQUENCE [LARGE SCALE GENOMIC DNA]</scope>
    <source>
        <strain evidence="1 2">CA3A</strain>
    </source>
</reference>
<dbReference type="EMBL" id="JAAOCA010000051">
    <property type="protein sequence ID" value="MBD1602094.1"/>
    <property type="molecule type" value="Genomic_DNA"/>
</dbReference>
<gene>
    <name evidence="1" type="ORF">HAQ05_25780</name>
</gene>
<protein>
    <submittedName>
        <fullName evidence="1">Uncharacterized protein</fullName>
    </submittedName>
</protein>
<accession>A0ABR7Z9W0</accession>
<proteinExistence type="predicted"/>
<evidence type="ECO:0000313" key="2">
    <source>
        <dbReference type="Proteomes" id="UP000805841"/>
    </source>
</evidence>
<keyword evidence="2" id="KW-1185">Reference proteome</keyword>
<organism evidence="1 2">
    <name type="scientific">Pseudomonas typographi</name>
    <dbReference type="NCBI Taxonomy" id="2715964"/>
    <lineage>
        <taxon>Bacteria</taxon>
        <taxon>Pseudomonadati</taxon>
        <taxon>Pseudomonadota</taxon>
        <taxon>Gammaproteobacteria</taxon>
        <taxon>Pseudomonadales</taxon>
        <taxon>Pseudomonadaceae</taxon>
        <taxon>Pseudomonas</taxon>
    </lineage>
</organism>